<dbReference type="EMBL" id="FMSP01000020">
    <property type="protein sequence ID" value="SCV74196.1"/>
    <property type="molecule type" value="Genomic_DNA"/>
</dbReference>
<proteinExistence type="predicted"/>
<reference evidence="3" key="1">
    <citation type="submission" date="2016-09" db="EMBL/GenBank/DDBJ databases">
        <authorList>
            <person name="Jeantristanb JTB J.-T."/>
            <person name="Ricardo R."/>
        </authorList>
    </citation>
    <scope>NUCLEOTIDE SEQUENCE [LARGE SCALE GENOMIC DNA]</scope>
</reference>
<organism evidence="2 3">
    <name type="scientific">Microbotryum intermedium</name>
    <dbReference type="NCBI Taxonomy" id="269621"/>
    <lineage>
        <taxon>Eukaryota</taxon>
        <taxon>Fungi</taxon>
        <taxon>Dikarya</taxon>
        <taxon>Basidiomycota</taxon>
        <taxon>Pucciniomycotina</taxon>
        <taxon>Microbotryomycetes</taxon>
        <taxon>Microbotryales</taxon>
        <taxon>Microbotryaceae</taxon>
        <taxon>Microbotryum</taxon>
    </lineage>
</organism>
<accession>A0A238FSV6</accession>
<evidence type="ECO:0000256" key="1">
    <source>
        <dbReference type="SAM" id="MobiDB-lite"/>
    </source>
</evidence>
<name>A0A238FSV6_9BASI</name>
<evidence type="ECO:0000313" key="3">
    <source>
        <dbReference type="Proteomes" id="UP000198372"/>
    </source>
</evidence>
<sequence length="177" mass="20286">MAPPRGSTPVASQDVDDDELSFNLADAFKPKLEKRQQRRDQLSQQIAPLAQAYQTQIDQVLESMKRSMQGERERFEQRETRFKEEENRLKDELRGLSEGMQEGMSTAISKVHQILSDDEEYMTQLDANMQSVVKAEQEEAKRRIQECWFVQEEQQGEGLPQAGNRQGKNMPAPVGGQ</sequence>
<dbReference type="Gene3D" id="1.20.120.20">
    <property type="entry name" value="Apolipoprotein"/>
    <property type="match status" value="1"/>
</dbReference>
<dbReference type="Proteomes" id="UP000198372">
    <property type="component" value="Unassembled WGS sequence"/>
</dbReference>
<dbReference type="OrthoDB" id="2537462at2759"/>
<feature type="region of interest" description="Disordered" evidence="1">
    <location>
        <begin position="69"/>
        <end position="90"/>
    </location>
</feature>
<evidence type="ECO:0000313" key="2">
    <source>
        <dbReference type="EMBL" id="SCV74196.1"/>
    </source>
</evidence>
<feature type="region of interest" description="Disordered" evidence="1">
    <location>
        <begin position="154"/>
        <end position="177"/>
    </location>
</feature>
<gene>
    <name evidence="2" type="ORF">BQ2448_6628</name>
</gene>
<dbReference type="SUPFAM" id="SSF58113">
    <property type="entry name" value="Apolipoprotein A-I"/>
    <property type="match status" value="1"/>
</dbReference>
<protein>
    <submittedName>
        <fullName evidence="2">BQ2448_6628 protein</fullName>
    </submittedName>
</protein>
<dbReference type="AlphaFoldDB" id="A0A238FSV6"/>
<keyword evidence="3" id="KW-1185">Reference proteome</keyword>